<dbReference type="InterPro" id="IPR003709">
    <property type="entry name" value="VanY-like_core_dom"/>
</dbReference>
<dbReference type="InterPro" id="IPR009045">
    <property type="entry name" value="Zn_M74/Hedgehog-like"/>
</dbReference>
<name>A0ABS4ZZ76_9MYCO</name>
<dbReference type="PANTHER" id="PTHR34385:SF1">
    <property type="entry name" value="PEPTIDOGLYCAN L-ALANYL-D-GLUTAMATE ENDOPEPTIDASE CWLK"/>
    <property type="match status" value="1"/>
</dbReference>
<dbReference type="Pfam" id="PF02557">
    <property type="entry name" value="VanY"/>
    <property type="match status" value="1"/>
</dbReference>
<dbReference type="CDD" id="cd14846">
    <property type="entry name" value="Peptidase_M15_like"/>
    <property type="match status" value="1"/>
</dbReference>
<proteinExistence type="predicted"/>
<reference evidence="3 4" key="1">
    <citation type="submission" date="2021-03" db="EMBL/GenBank/DDBJ databases">
        <title>Sequencing the genomes of 1000 actinobacteria strains.</title>
        <authorList>
            <person name="Klenk H.-P."/>
        </authorList>
    </citation>
    <scope>NUCLEOTIDE SEQUENCE [LARGE SCALE GENOMIC DNA]</scope>
    <source>
        <strain evidence="3 4">DSM 46713</strain>
    </source>
</reference>
<dbReference type="EMBL" id="JAGIOP010000002">
    <property type="protein sequence ID" value="MBP2454735.1"/>
    <property type="molecule type" value="Genomic_DNA"/>
</dbReference>
<dbReference type="RefSeq" id="WP_209920429.1">
    <property type="nucleotide sequence ID" value="NZ_JAGIOP010000002.1"/>
</dbReference>
<dbReference type="PANTHER" id="PTHR34385">
    <property type="entry name" value="D-ALANYL-D-ALANINE CARBOXYPEPTIDASE"/>
    <property type="match status" value="1"/>
</dbReference>
<accession>A0ABS4ZZ76</accession>
<evidence type="ECO:0000259" key="2">
    <source>
        <dbReference type="Pfam" id="PF02557"/>
    </source>
</evidence>
<evidence type="ECO:0000256" key="1">
    <source>
        <dbReference type="SAM" id="Phobius"/>
    </source>
</evidence>
<dbReference type="Proteomes" id="UP000694460">
    <property type="component" value="Unassembled WGS sequence"/>
</dbReference>
<evidence type="ECO:0000313" key="3">
    <source>
        <dbReference type="EMBL" id="MBP2454735.1"/>
    </source>
</evidence>
<sequence length="212" mass="22717">MTHNQSARPAARHIPAVVFAAAVVLNAVLIGVLVHQSLAPVAAAAHRPWIESTPEDRPTSKITVLDGAVPDGVTVFDDEIPAVVNLDADLLAVLRRAATDATDDGVEFVVNSGWRSPNYQDHLLREAVSEYGSEAEAARWVATPDTSAHVSGDAVDIGPADAAAWLSRHGAGYGLCQIYGNEPWHYELRPDAVDYGCPPLYADPTHDPRMQQ</sequence>
<dbReference type="Gene3D" id="3.30.1380.10">
    <property type="match status" value="1"/>
</dbReference>
<gene>
    <name evidence="3" type="ORF">JOF57_004648</name>
</gene>
<evidence type="ECO:0000313" key="4">
    <source>
        <dbReference type="Proteomes" id="UP000694460"/>
    </source>
</evidence>
<keyword evidence="1" id="KW-0472">Membrane</keyword>
<feature type="transmembrane region" description="Helical" evidence="1">
    <location>
        <begin position="12"/>
        <end position="34"/>
    </location>
</feature>
<keyword evidence="1" id="KW-1133">Transmembrane helix</keyword>
<organism evidence="3 4">
    <name type="scientific">Mycolicibacterium lutetiense</name>
    <dbReference type="NCBI Taxonomy" id="1641992"/>
    <lineage>
        <taxon>Bacteria</taxon>
        <taxon>Bacillati</taxon>
        <taxon>Actinomycetota</taxon>
        <taxon>Actinomycetes</taxon>
        <taxon>Mycobacteriales</taxon>
        <taxon>Mycobacteriaceae</taxon>
        <taxon>Mycolicibacterium</taxon>
    </lineage>
</organism>
<keyword evidence="1" id="KW-0812">Transmembrane</keyword>
<protein>
    <recommendedName>
        <fullName evidence="2">D-alanyl-D-alanine carboxypeptidase-like core domain-containing protein</fullName>
    </recommendedName>
</protein>
<dbReference type="SUPFAM" id="SSF55166">
    <property type="entry name" value="Hedgehog/DD-peptidase"/>
    <property type="match status" value="1"/>
</dbReference>
<dbReference type="InterPro" id="IPR052179">
    <property type="entry name" value="DD-CPase-like"/>
</dbReference>
<keyword evidence="4" id="KW-1185">Reference proteome</keyword>
<comment type="caution">
    <text evidence="3">The sequence shown here is derived from an EMBL/GenBank/DDBJ whole genome shotgun (WGS) entry which is preliminary data.</text>
</comment>
<feature type="domain" description="D-alanyl-D-alanine carboxypeptidase-like core" evidence="2">
    <location>
        <begin position="86"/>
        <end position="186"/>
    </location>
</feature>